<dbReference type="GO" id="GO:0005737">
    <property type="term" value="C:cytoplasm"/>
    <property type="evidence" value="ECO:0007669"/>
    <property type="project" value="TreeGrafter"/>
</dbReference>
<name>A0A0V0QEP9_PSEPJ</name>
<keyword evidence="3" id="KW-1185">Reference proteome</keyword>
<dbReference type="EMBL" id="LDAU01000183">
    <property type="protein sequence ID" value="KRX00678.1"/>
    <property type="molecule type" value="Genomic_DNA"/>
</dbReference>
<protein>
    <recommendedName>
        <fullName evidence="1">Radical SAM core domain-containing protein</fullName>
    </recommendedName>
</protein>
<feature type="domain" description="Radical SAM core" evidence="1">
    <location>
        <begin position="1"/>
        <end position="272"/>
    </location>
</feature>
<dbReference type="SUPFAM" id="SSF102114">
    <property type="entry name" value="Radical SAM enzymes"/>
    <property type="match status" value="2"/>
</dbReference>
<reference evidence="2 3" key="1">
    <citation type="journal article" date="2015" name="Sci. Rep.">
        <title>Genome of the facultative scuticociliatosis pathogen Pseudocohnilembus persalinus provides insight into its virulence through horizontal gene transfer.</title>
        <authorList>
            <person name="Xiong J."/>
            <person name="Wang G."/>
            <person name="Cheng J."/>
            <person name="Tian M."/>
            <person name="Pan X."/>
            <person name="Warren A."/>
            <person name="Jiang C."/>
            <person name="Yuan D."/>
            <person name="Miao W."/>
        </authorList>
    </citation>
    <scope>NUCLEOTIDE SEQUENCE [LARGE SCALE GENOMIC DNA]</scope>
    <source>
        <strain evidence="2">36N120E</strain>
    </source>
</reference>
<dbReference type="OMA" id="HIPWCVR"/>
<dbReference type="InterPro" id="IPR007197">
    <property type="entry name" value="rSAM"/>
</dbReference>
<dbReference type="SMART" id="SM00729">
    <property type="entry name" value="Elp3"/>
    <property type="match status" value="1"/>
</dbReference>
<accession>A0A0V0QEP9</accession>
<dbReference type="AlphaFoldDB" id="A0A0V0QEP9"/>
<dbReference type="PANTHER" id="PTHR13932">
    <property type="entry name" value="COPROPORPHYRINIGEN III OXIDASE"/>
    <property type="match status" value="1"/>
</dbReference>
<dbReference type="InterPro" id="IPR058240">
    <property type="entry name" value="rSAM_sf"/>
</dbReference>
<dbReference type="GO" id="GO:0006779">
    <property type="term" value="P:porphyrin-containing compound biosynthetic process"/>
    <property type="evidence" value="ECO:0007669"/>
    <property type="project" value="TreeGrafter"/>
</dbReference>
<dbReference type="GO" id="GO:0003824">
    <property type="term" value="F:catalytic activity"/>
    <property type="evidence" value="ECO:0007669"/>
    <property type="project" value="InterPro"/>
</dbReference>
<dbReference type="SFLD" id="SFLDS00029">
    <property type="entry name" value="Radical_SAM"/>
    <property type="match status" value="1"/>
</dbReference>
<comment type="caution">
    <text evidence="2">The sequence shown here is derived from an EMBL/GenBank/DDBJ whole genome shotgun (WGS) entry which is preliminary data.</text>
</comment>
<gene>
    <name evidence="2" type="ORF">PPERSA_00905</name>
</gene>
<dbReference type="InterPro" id="IPR034505">
    <property type="entry name" value="Coproporphyrinogen-III_oxidase"/>
</dbReference>
<sequence length="485" mass="57331">MKRVPNSIYVHLPFCHKKCNYCTFPIHAIGKSQQNMISFNEKTQNQYTEYLLKEMQTTLDRLFQRSHIDKKPVLDTLYFGGGTPSLISEANLQKIFELLKNYYVFPGDNHNHCENYKDLKNKKEISFEVDPGTFDLNKLKFYENLGINRLSLGIQSFNEEELKQLNRSHNLEDVYKSLDLISQTKSYGDFQNVSLDLIINTPYQEAQIADLSKFQNEQQQLDHNKIFEEMQKRDQQKHNGTLKHNLEELVKISPGHASIYSLMIEKESIFARKYHFKEGKYPLPDDDKSVQNYLYTHNFLQQYGYNHYEVSSYNKLIKDKEEYVTFDENYNQSKHNKMYWEGVTQFLGFGMGAASLVDCRRFTRPKNLKKYYEFVDDLERNISHMESLQGELEIDESQYTCLLMGSLRSKEGLNMNKIIDLYGLQAAELTKKYFQQLYQQNQKLFYQERLGQNQIRLSMTQGVFVADEIIYQLIDYLTTNNAFLR</sequence>
<proteinExistence type="predicted"/>
<organism evidence="2 3">
    <name type="scientific">Pseudocohnilembus persalinus</name>
    <name type="common">Ciliate</name>
    <dbReference type="NCBI Taxonomy" id="266149"/>
    <lineage>
        <taxon>Eukaryota</taxon>
        <taxon>Sar</taxon>
        <taxon>Alveolata</taxon>
        <taxon>Ciliophora</taxon>
        <taxon>Intramacronucleata</taxon>
        <taxon>Oligohymenophorea</taxon>
        <taxon>Scuticociliatia</taxon>
        <taxon>Philasterida</taxon>
        <taxon>Pseudocohnilembidae</taxon>
        <taxon>Pseudocohnilembus</taxon>
    </lineage>
</organism>
<dbReference type="Pfam" id="PF04055">
    <property type="entry name" value="Radical_SAM"/>
    <property type="match status" value="1"/>
</dbReference>
<evidence type="ECO:0000259" key="1">
    <source>
        <dbReference type="PROSITE" id="PS51918"/>
    </source>
</evidence>
<dbReference type="InParanoid" id="A0A0V0QEP9"/>
<dbReference type="PANTHER" id="PTHR13932:SF5">
    <property type="entry name" value="RADICAL S-ADENOSYL METHIONINE DOMAIN-CONTAINING PROTEIN 1, MITOCHONDRIAL"/>
    <property type="match status" value="1"/>
</dbReference>
<dbReference type="OrthoDB" id="431409at2759"/>
<dbReference type="InterPro" id="IPR006638">
    <property type="entry name" value="Elp3/MiaA/NifB-like_rSAM"/>
</dbReference>
<evidence type="ECO:0000313" key="3">
    <source>
        <dbReference type="Proteomes" id="UP000054937"/>
    </source>
</evidence>
<evidence type="ECO:0000313" key="2">
    <source>
        <dbReference type="EMBL" id="KRX00678.1"/>
    </source>
</evidence>
<dbReference type="Proteomes" id="UP000054937">
    <property type="component" value="Unassembled WGS sequence"/>
</dbReference>
<dbReference type="SFLD" id="SFLDG01065">
    <property type="entry name" value="anaerobic_coproporphyrinogen-I"/>
    <property type="match status" value="1"/>
</dbReference>
<dbReference type="GO" id="GO:0051539">
    <property type="term" value="F:4 iron, 4 sulfur cluster binding"/>
    <property type="evidence" value="ECO:0007669"/>
    <property type="project" value="TreeGrafter"/>
</dbReference>
<dbReference type="PROSITE" id="PS51918">
    <property type="entry name" value="RADICAL_SAM"/>
    <property type="match status" value="1"/>
</dbReference>